<gene>
    <name evidence="2" type="ORF">LK10_20345</name>
</gene>
<comment type="caution">
    <text evidence="2">The sequence shown here is derived from an EMBL/GenBank/DDBJ whole genome shotgun (WGS) entry which is preliminary data.</text>
</comment>
<dbReference type="STRING" id="1338436.LK10_20345"/>
<dbReference type="PANTHER" id="PTHR34595:SF7">
    <property type="entry name" value="SLL1039 PROTEIN"/>
    <property type="match status" value="1"/>
</dbReference>
<dbReference type="Proteomes" id="UP000030982">
    <property type="component" value="Unassembled WGS sequence"/>
</dbReference>
<evidence type="ECO:0000259" key="1">
    <source>
        <dbReference type="Pfam" id="PF04168"/>
    </source>
</evidence>
<dbReference type="Pfam" id="PF04168">
    <property type="entry name" value="Alpha-E"/>
    <property type="match status" value="1"/>
</dbReference>
<feature type="domain" description="DUF403" evidence="1">
    <location>
        <begin position="1"/>
        <end position="295"/>
    </location>
</feature>
<keyword evidence="3" id="KW-1185">Reference proteome</keyword>
<evidence type="ECO:0000313" key="3">
    <source>
        <dbReference type="Proteomes" id="UP000030982"/>
    </source>
</evidence>
<name>A0A0B2AAZ4_9MICC</name>
<dbReference type="PANTHER" id="PTHR34595">
    <property type="entry name" value="BLR5612 PROTEIN"/>
    <property type="match status" value="1"/>
</dbReference>
<accession>A0A0B2AAZ4</accession>
<dbReference type="RefSeq" id="WP_043128102.1">
    <property type="nucleotide sequence ID" value="NZ_JTDL01000153.1"/>
</dbReference>
<dbReference type="EMBL" id="JTDL01000153">
    <property type="protein sequence ID" value="KHL00310.1"/>
    <property type="molecule type" value="Genomic_DNA"/>
</dbReference>
<dbReference type="OrthoDB" id="9803532at2"/>
<reference evidence="2 3" key="1">
    <citation type="submission" date="2014-09" db="EMBL/GenBank/DDBJ databases">
        <title>Genome sequence of Sinomonas sp. MUSC 117.</title>
        <authorList>
            <person name="Lee L.-H."/>
        </authorList>
    </citation>
    <scope>NUCLEOTIDE SEQUENCE [LARGE SCALE GENOMIC DNA]</scope>
    <source>
        <strain evidence="2 3">MUSC 117</strain>
    </source>
</reference>
<evidence type="ECO:0000313" key="2">
    <source>
        <dbReference type="EMBL" id="KHL00310.1"/>
    </source>
</evidence>
<protein>
    <recommendedName>
        <fullName evidence="1">DUF403 domain-containing protein</fullName>
    </recommendedName>
</protein>
<proteinExistence type="predicted"/>
<dbReference type="InterPro" id="IPR051680">
    <property type="entry name" value="ATP-dep_Glu-Cys_Ligase-2"/>
</dbReference>
<organism evidence="2 3">
    <name type="scientific">Sinomonas humi</name>
    <dbReference type="NCBI Taxonomy" id="1338436"/>
    <lineage>
        <taxon>Bacteria</taxon>
        <taxon>Bacillati</taxon>
        <taxon>Actinomycetota</taxon>
        <taxon>Actinomycetes</taxon>
        <taxon>Micrococcales</taxon>
        <taxon>Micrococcaceae</taxon>
        <taxon>Sinomonas</taxon>
    </lineage>
</organism>
<dbReference type="InterPro" id="IPR007296">
    <property type="entry name" value="DUF403"/>
</dbReference>
<dbReference type="AlphaFoldDB" id="A0A0B2AAZ4"/>
<sequence>MLSRIAESLFWIGRYVERADGTARILDVHLERLNHLPPEDQRSVAQELLGVMGSRPDHDEFGLPELLHAIAYDRTHATSIAGSLGAARENARRARETVSSSLWECLNTTYYGLSQHRKDVVGTYRFCHWVLERTAMVGGLTDTTMSHDESWLFLVLGRSLERADMTARMLSTREVHTAGMSWVNMLRCAGAYESFLRTRRAAFDDRHAAEFLLMDRLFPRSIVYALRDADEALAKLDPSDTRLGHINDARRIVGQARTFLEFHRTDDLMVELPEHMERVQRAVAQASDAISRKYFNRADELAWVGEVS</sequence>